<evidence type="ECO:0000256" key="2">
    <source>
        <dbReference type="RuleBase" id="RU003719"/>
    </source>
</evidence>
<dbReference type="SUPFAM" id="SSF51735">
    <property type="entry name" value="NAD(P)-binding Rossmann-fold domains"/>
    <property type="match status" value="2"/>
</dbReference>
<dbReference type="Gene3D" id="3.40.50.720">
    <property type="entry name" value="NAD(P)-binding Rossmann-like Domain"/>
    <property type="match status" value="3"/>
</dbReference>
<evidence type="ECO:0000256" key="1">
    <source>
        <dbReference type="ARBA" id="ARBA00023002"/>
    </source>
</evidence>
<feature type="domain" description="D-isomer specific 2-hydroxyacid dehydrogenase NAD-binding" evidence="4">
    <location>
        <begin position="323"/>
        <end position="358"/>
    </location>
</feature>
<comment type="similarity">
    <text evidence="2">Belongs to the D-isomer specific 2-hydroxyacid dehydrogenase family.</text>
</comment>
<comment type="caution">
    <text evidence="5">The sequence shown here is derived from an EMBL/GenBank/DDBJ whole genome shotgun (WGS) entry which is preliminary data.</text>
</comment>
<organism evidence="5 6">
    <name type="scientific">Stylosanthes scabra</name>
    <dbReference type="NCBI Taxonomy" id="79078"/>
    <lineage>
        <taxon>Eukaryota</taxon>
        <taxon>Viridiplantae</taxon>
        <taxon>Streptophyta</taxon>
        <taxon>Embryophyta</taxon>
        <taxon>Tracheophyta</taxon>
        <taxon>Spermatophyta</taxon>
        <taxon>Magnoliopsida</taxon>
        <taxon>eudicotyledons</taxon>
        <taxon>Gunneridae</taxon>
        <taxon>Pentapetalae</taxon>
        <taxon>rosids</taxon>
        <taxon>fabids</taxon>
        <taxon>Fabales</taxon>
        <taxon>Fabaceae</taxon>
        <taxon>Papilionoideae</taxon>
        <taxon>50 kb inversion clade</taxon>
        <taxon>dalbergioids sensu lato</taxon>
        <taxon>Dalbergieae</taxon>
        <taxon>Pterocarpus clade</taxon>
        <taxon>Stylosanthes</taxon>
    </lineage>
</organism>
<sequence>MSGAMSSELPPLLVLGPPTAYTLFQSQNSHKYRFLNFFSSQLSLLQFLQTQHIHPSSIPAILCNPLQMVTADVIRSLPSLRIVATVSVGSDHIDILECRRRSIEVVTLGTQFAADVADMAVALLIDVEFKISAGDRLARKWGPCKPLSSPCGSKLGGKRVGIIGLGRIGGEVAKRLEAFDCIIMYHSRNKNPSVSYTFYSNVVDLASDSDVLVLCCPLTEQTKYIVNKEVMLALGKDGIIVNVGRGALIDERELVQCLMKGEIGGAGLDVFENEPNVPKELLALDNVVLSPHAAALTFDSTLDAFEHVAKSLDIFFSIKSQEVGKRVGIIGLGRTGREVAKRLEAFDSMIKYHSRNKNLSVLSYNCYSNVADRSCL</sequence>
<protein>
    <submittedName>
        <fullName evidence="5">Uncharacterized protein</fullName>
    </submittedName>
</protein>
<dbReference type="Pfam" id="PF02826">
    <property type="entry name" value="2-Hacid_dh_C"/>
    <property type="match status" value="2"/>
</dbReference>
<reference evidence="5 6" key="1">
    <citation type="journal article" date="2023" name="Plants (Basel)">
        <title>Bridging the Gap: Combining Genomics and Transcriptomics Approaches to Understand Stylosanthes scabra, an Orphan Legume from the Brazilian Caatinga.</title>
        <authorList>
            <person name="Ferreira-Neto J.R.C."/>
            <person name="da Silva M.D."/>
            <person name="Binneck E."/>
            <person name="de Melo N.F."/>
            <person name="da Silva R.H."/>
            <person name="de Melo A.L.T.M."/>
            <person name="Pandolfi V."/>
            <person name="Bustamante F.O."/>
            <person name="Brasileiro-Vidal A.C."/>
            <person name="Benko-Iseppon A.M."/>
        </authorList>
    </citation>
    <scope>NUCLEOTIDE SEQUENCE [LARGE SCALE GENOMIC DNA]</scope>
    <source>
        <tissue evidence="5">Leaves</tissue>
    </source>
</reference>
<evidence type="ECO:0000313" key="6">
    <source>
        <dbReference type="Proteomes" id="UP001341840"/>
    </source>
</evidence>
<dbReference type="InterPro" id="IPR050223">
    <property type="entry name" value="D-isomer_2-hydroxyacid_DH"/>
</dbReference>
<dbReference type="PROSITE" id="PS00065">
    <property type="entry name" value="D_2_HYDROXYACID_DH_1"/>
    <property type="match status" value="1"/>
</dbReference>
<evidence type="ECO:0000313" key="5">
    <source>
        <dbReference type="EMBL" id="MED6217520.1"/>
    </source>
</evidence>
<evidence type="ECO:0000259" key="3">
    <source>
        <dbReference type="Pfam" id="PF00389"/>
    </source>
</evidence>
<proteinExistence type="inferred from homology"/>
<name>A0ABU6Z7H6_9FABA</name>
<keyword evidence="1 2" id="KW-0560">Oxidoreductase</keyword>
<dbReference type="Proteomes" id="UP001341840">
    <property type="component" value="Unassembled WGS sequence"/>
</dbReference>
<dbReference type="InterPro" id="IPR036291">
    <property type="entry name" value="NAD(P)-bd_dom_sf"/>
</dbReference>
<keyword evidence="6" id="KW-1185">Reference proteome</keyword>
<feature type="domain" description="D-isomer specific 2-hydroxyacid dehydrogenase NAD-binding" evidence="4">
    <location>
        <begin position="140"/>
        <end position="294"/>
    </location>
</feature>
<dbReference type="InterPro" id="IPR006140">
    <property type="entry name" value="D-isomer_DH_NAD-bd"/>
</dbReference>
<dbReference type="EMBL" id="JASCZI010271916">
    <property type="protein sequence ID" value="MED6217520.1"/>
    <property type="molecule type" value="Genomic_DNA"/>
</dbReference>
<feature type="domain" description="D-isomer specific 2-hydroxyacid dehydrogenase catalytic" evidence="3">
    <location>
        <begin position="57"/>
        <end position="313"/>
    </location>
</feature>
<dbReference type="InterPro" id="IPR029752">
    <property type="entry name" value="D-isomer_DH_CS1"/>
</dbReference>
<accession>A0ABU6Z7H6</accession>
<gene>
    <name evidence="5" type="ORF">PIB30_018534</name>
</gene>
<dbReference type="PANTHER" id="PTHR10996:SF179">
    <property type="entry name" value="D-ISOMER SPECIFIC 2-HYDROXYACID DEHYDROGENASE FAMILY PROTEIN-RELATED"/>
    <property type="match status" value="1"/>
</dbReference>
<dbReference type="Pfam" id="PF00389">
    <property type="entry name" value="2-Hacid_dh"/>
    <property type="match status" value="1"/>
</dbReference>
<dbReference type="InterPro" id="IPR006139">
    <property type="entry name" value="D-isomer_2_OHA_DH_cat_dom"/>
</dbReference>
<dbReference type="SUPFAM" id="SSF52283">
    <property type="entry name" value="Formate/glycerate dehydrogenase catalytic domain-like"/>
    <property type="match status" value="1"/>
</dbReference>
<dbReference type="PANTHER" id="PTHR10996">
    <property type="entry name" value="2-HYDROXYACID DEHYDROGENASE-RELATED"/>
    <property type="match status" value="1"/>
</dbReference>
<evidence type="ECO:0000259" key="4">
    <source>
        <dbReference type="Pfam" id="PF02826"/>
    </source>
</evidence>